<evidence type="ECO:0000256" key="1">
    <source>
        <dbReference type="ARBA" id="ARBA00004141"/>
    </source>
</evidence>
<evidence type="ECO:0008006" key="6">
    <source>
        <dbReference type="Google" id="ProtNLM"/>
    </source>
</evidence>
<protein>
    <recommendedName>
        <fullName evidence="6">Major facilitator superfamily (MFS) profile domain-containing protein</fullName>
    </recommendedName>
</protein>
<feature type="transmembrane region" description="Helical" evidence="3">
    <location>
        <begin position="294"/>
        <end position="315"/>
    </location>
</feature>
<evidence type="ECO:0000256" key="3">
    <source>
        <dbReference type="SAM" id="Phobius"/>
    </source>
</evidence>
<dbReference type="CDD" id="cd06174">
    <property type="entry name" value="MFS"/>
    <property type="match status" value="1"/>
</dbReference>
<keyword evidence="3" id="KW-1133">Transmembrane helix</keyword>
<dbReference type="InterPro" id="IPR052599">
    <property type="entry name" value="SLC43A_AATransporter"/>
</dbReference>
<feature type="transmembrane region" description="Helical" evidence="3">
    <location>
        <begin position="321"/>
        <end position="341"/>
    </location>
</feature>
<name>A0A421D2U9_9EURO</name>
<dbReference type="EMBL" id="NIDN02000110">
    <property type="protein sequence ID" value="RLL96447.1"/>
    <property type="molecule type" value="Genomic_DNA"/>
</dbReference>
<dbReference type="GO" id="GO:0000329">
    <property type="term" value="C:fungal-type vacuole membrane"/>
    <property type="evidence" value="ECO:0007669"/>
    <property type="project" value="TreeGrafter"/>
</dbReference>
<feature type="transmembrane region" description="Helical" evidence="3">
    <location>
        <begin position="388"/>
        <end position="407"/>
    </location>
</feature>
<sequence length="716" mass="79623">MDTDKVRYNTPPNLTPDLHQILTATVQNLPPPPPYTDESPSNMESSAPKYSPYSEVSHTSVAVPPTFHRLELDPRDTIYPSSPSPVLAKRVTRCCCGILLGFVLQKLRLVGTCNLGAPHRNHHRALDYQPRASQEEAMSLVHHVSAIDGVDRELEPELRDDETITTYHDESLVPIRRKISYDVLHERQQPVTDDKSGTPAYEVSTAVRLAQVTITILACWFASGIVFGFAALKPVLIDQGVYRDLCTEEELRDGVEVCFEQDLRLNLFFTIGSITANVSALAVGTILDRYGSRICGFIGSALLAAGSLLMAISFSQPAFDGYIIANFFLALGGTFIFVPSFQIANAFPKHAGIIVALVTGAFDASAAVYLFYRILYESNPQAFTPQKFFLGYLTVPVALLVALLTIMPAQDYQSPQQLEVKMEKAKDPTRDIHDSDQEIDSDAELRRLRSQRAEERLDDMRNIDRVLGDADERRHREEQEEERHATSVVWGVLHGLPARKQMATPWFILITLMTVLQMLRMNYFIATIRSQYEFMLASDKQAGQINDFFDVALPVGGVFATPFIGLLLDHLSVPNMLTIIVILTTLIGALNSVPAAWAGYTTVTLFVLLRPLYYSAMSDYATKVFGFATFGRVYGAIICVSGLVNFSQYALDALTHGPFNGNPIPINIFLAAAGFVIGTGLVSYVQIEGKRLRERRLAMEGEEERERLIPIEEEDV</sequence>
<feature type="transmembrane region" description="Helical" evidence="3">
    <location>
        <begin position="212"/>
        <end position="232"/>
    </location>
</feature>
<feature type="transmembrane region" description="Helical" evidence="3">
    <location>
        <begin position="506"/>
        <end position="528"/>
    </location>
</feature>
<accession>A0A421D2U9</accession>
<dbReference type="GO" id="GO:0022857">
    <property type="term" value="F:transmembrane transporter activity"/>
    <property type="evidence" value="ECO:0007669"/>
    <property type="project" value="InterPro"/>
</dbReference>
<dbReference type="SUPFAM" id="SSF103473">
    <property type="entry name" value="MFS general substrate transporter"/>
    <property type="match status" value="1"/>
</dbReference>
<dbReference type="Pfam" id="PF07690">
    <property type="entry name" value="MFS_1"/>
    <property type="match status" value="1"/>
</dbReference>
<evidence type="ECO:0000256" key="2">
    <source>
        <dbReference type="SAM" id="MobiDB-lite"/>
    </source>
</evidence>
<feature type="transmembrane region" description="Helical" evidence="3">
    <location>
        <begin position="353"/>
        <end position="376"/>
    </location>
</feature>
<dbReference type="InterPro" id="IPR011701">
    <property type="entry name" value="MFS"/>
</dbReference>
<feature type="transmembrane region" description="Helical" evidence="3">
    <location>
        <begin position="267"/>
        <end position="287"/>
    </location>
</feature>
<feature type="transmembrane region" description="Helical" evidence="3">
    <location>
        <begin position="573"/>
        <end position="590"/>
    </location>
</feature>
<evidence type="ECO:0000313" key="5">
    <source>
        <dbReference type="Proteomes" id="UP000215289"/>
    </source>
</evidence>
<keyword evidence="3" id="KW-0812">Transmembrane</keyword>
<feature type="transmembrane region" description="Helical" evidence="3">
    <location>
        <begin position="548"/>
        <end position="568"/>
    </location>
</feature>
<dbReference type="Proteomes" id="UP000215289">
    <property type="component" value="Unassembled WGS sequence"/>
</dbReference>
<dbReference type="OrthoDB" id="330047at2759"/>
<dbReference type="PANTHER" id="PTHR20772:SF4">
    <property type="entry name" value="HYPOTHETICAL AMINO ACID TRANSPORTER (EUROFUNG)"/>
    <property type="match status" value="1"/>
</dbReference>
<feature type="region of interest" description="Disordered" evidence="2">
    <location>
        <begin position="26"/>
        <end position="52"/>
    </location>
</feature>
<feature type="transmembrane region" description="Helical" evidence="3">
    <location>
        <begin position="664"/>
        <end position="687"/>
    </location>
</feature>
<keyword evidence="3" id="KW-0472">Membrane</keyword>
<comment type="caution">
    <text evidence="4">The sequence shown here is derived from an EMBL/GenBank/DDBJ whole genome shotgun (WGS) entry which is preliminary data.</text>
</comment>
<dbReference type="Gene3D" id="1.20.1250.20">
    <property type="entry name" value="MFS general substrate transporter like domains"/>
    <property type="match status" value="1"/>
</dbReference>
<keyword evidence="5" id="KW-1185">Reference proteome</keyword>
<dbReference type="STRING" id="1245748.A0A421D2U9"/>
<dbReference type="InterPro" id="IPR036259">
    <property type="entry name" value="MFS_trans_sf"/>
</dbReference>
<feature type="transmembrane region" description="Helical" evidence="3">
    <location>
        <begin position="625"/>
        <end position="644"/>
    </location>
</feature>
<evidence type="ECO:0000313" key="4">
    <source>
        <dbReference type="EMBL" id="RLL96447.1"/>
    </source>
</evidence>
<comment type="subcellular location">
    <subcellularLocation>
        <location evidence="1">Membrane</location>
        <topology evidence="1">Multi-pass membrane protein</topology>
    </subcellularLocation>
</comment>
<organism evidence="4 5">
    <name type="scientific">Aspergillus turcosus</name>
    <dbReference type="NCBI Taxonomy" id="1245748"/>
    <lineage>
        <taxon>Eukaryota</taxon>
        <taxon>Fungi</taxon>
        <taxon>Dikarya</taxon>
        <taxon>Ascomycota</taxon>
        <taxon>Pezizomycotina</taxon>
        <taxon>Eurotiomycetes</taxon>
        <taxon>Eurotiomycetidae</taxon>
        <taxon>Eurotiales</taxon>
        <taxon>Aspergillaceae</taxon>
        <taxon>Aspergillus</taxon>
        <taxon>Aspergillus subgen. Fumigati</taxon>
    </lineage>
</organism>
<dbReference type="PANTHER" id="PTHR20772">
    <property type="entry name" value="PROTEIN FMP42"/>
    <property type="match status" value="1"/>
</dbReference>
<proteinExistence type="predicted"/>
<reference evidence="4 5" key="1">
    <citation type="submission" date="2018-08" db="EMBL/GenBank/DDBJ databases">
        <title>Draft genome sequences of two Aspergillus turcosus clinical strains isolated from bronchoalveolar lavage fluid: one azole-susceptible and the other azole-resistant.</title>
        <authorList>
            <person name="Parent-Michaud M."/>
            <person name="Dufresne P.J."/>
            <person name="Fournier E."/>
            <person name="Martineau C."/>
            <person name="Moreira S."/>
            <person name="Perkins V."/>
            <person name="De Repentigny L."/>
            <person name="Dufresne S.F."/>
        </authorList>
    </citation>
    <scope>NUCLEOTIDE SEQUENCE [LARGE SCALE GENOMIC DNA]</scope>
    <source>
        <strain evidence="4">HMR AF 1038</strain>
    </source>
</reference>
<dbReference type="AlphaFoldDB" id="A0A421D2U9"/>
<gene>
    <name evidence="4" type="ORF">CFD26_103337</name>
</gene>